<keyword evidence="2" id="KW-1185">Reference proteome</keyword>
<organism evidence="1 2">
    <name type="scientific">Owenia fusiformis</name>
    <name type="common">Polychaete worm</name>
    <dbReference type="NCBI Taxonomy" id="6347"/>
    <lineage>
        <taxon>Eukaryota</taxon>
        <taxon>Metazoa</taxon>
        <taxon>Spiralia</taxon>
        <taxon>Lophotrochozoa</taxon>
        <taxon>Annelida</taxon>
        <taxon>Polychaeta</taxon>
        <taxon>Sedentaria</taxon>
        <taxon>Canalipalpata</taxon>
        <taxon>Sabellida</taxon>
        <taxon>Oweniida</taxon>
        <taxon>Oweniidae</taxon>
        <taxon>Owenia</taxon>
    </lineage>
</organism>
<accession>A0A8J1TBD2</accession>
<dbReference type="AlphaFoldDB" id="A0A8J1TBD2"/>
<dbReference type="PRINTS" id="PR00838">
    <property type="entry name" value="V5ALLERGEN"/>
</dbReference>
<name>A0A8J1TBD2_OWEFU</name>
<dbReference type="PANTHER" id="PTHR10334">
    <property type="entry name" value="CYSTEINE-RICH SECRETORY PROTEIN-RELATED"/>
    <property type="match status" value="1"/>
</dbReference>
<dbReference type="OrthoDB" id="43654at2759"/>
<dbReference type="EMBL" id="CAIIXF020000011">
    <property type="protein sequence ID" value="CAH1799929.1"/>
    <property type="molecule type" value="Genomic_DNA"/>
</dbReference>
<evidence type="ECO:0000313" key="2">
    <source>
        <dbReference type="Proteomes" id="UP000749559"/>
    </source>
</evidence>
<dbReference type="SUPFAM" id="SSF55797">
    <property type="entry name" value="PR-1-like"/>
    <property type="match status" value="1"/>
</dbReference>
<protein>
    <submittedName>
        <fullName evidence="1">Uncharacterized protein</fullName>
    </submittedName>
</protein>
<dbReference type="InterPro" id="IPR002413">
    <property type="entry name" value="V5_allergen-like"/>
</dbReference>
<reference evidence="1" key="1">
    <citation type="submission" date="2022-03" db="EMBL/GenBank/DDBJ databases">
        <authorList>
            <person name="Martin C."/>
        </authorList>
    </citation>
    <scope>NUCLEOTIDE SEQUENCE</scope>
</reference>
<sequence>MEYPHLYWVLCVFLCLAKAYVSNAIGVTPEEADEILAKHNYYRGNVYKYNKQPKAAAMMKMVWDDDLAFLAQQWAHTCLYEHDRAINRKIPGLFSVGQNLAYSSHYSWAHSIQAWQREVNHLKYGKKPKKSAVIGHYTQMVWDTTSHLGCGYAFCNQTRHYYVCNYGPAGNFMNRLYTPYVSSETQGSSCGSSLEVSSGLCDCEGKICHNGGKLHLDTCECKCPAGITWMDDVCNVVCDLVVDNYICASKGGGWPVDYCDIYGNVKYQYCPITCGLCTYDGIHYWGQTTTTVLTSTIPESTSLTSSTTRPTTTTMTPEPTTTTNPTTTTMTPTTMTTEPTTMVTEPTTITTEPTTKQTFIATSSHEPITNMTKTSNDSIDNSTLNNYHDGYDGMDTSDKYSNVTHNGVINDTNSEYLGTFKTTIPPTSMVQKKLYARLGDKAQVAEKPTGAAKPSQPSLIDALKPQQTCSAIQPAACGQPSSNYWPDTFCMYDSIRMLCPAMCGICLAEQCMDYDGTVYELEDQWLTLYGRSTCSENGVLHEDGCIMDNRFIPKGSNTTYAENLWNWRCHCDFLFGVYQIACTPSNGV</sequence>
<dbReference type="InterPro" id="IPR035940">
    <property type="entry name" value="CAP_sf"/>
</dbReference>
<dbReference type="PROSITE" id="PS01010">
    <property type="entry name" value="CRISP_2"/>
    <property type="match status" value="1"/>
</dbReference>
<evidence type="ECO:0000313" key="1">
    <source>
        <dbReference type="EMBL" id="CAH1799929.1"/>
    </source>
</evidence>
<dbReference type="PRINTS" id="PR00837">
    <property type="entry name" value="V5TPXLIKE"/>
</dbReference>
<dbReference type="PROSITE" id="PS01009">
    <property type="entry name" value="CRISP_1"/>
    <property type="match status" value="1"/>
</dbReference>
<dbReference type="InterPro" id="IPR001283">
    <property type="entry name" value="CRISP-related"/>
</dbReference>
<dbReference type="InterPro" id="IPR018244">
    <property type="entry name" value="Allrgn_V5/Tpx1_CS"/>
</dbReference>
<dbReference type="Proteomes" id="UP000749559">
    <property type="component" value="Unassembled WGS sequence"/>
</dbReference>
<comment type="caution">
    <text evidence="1">The sequence shown here is derived from an EMBL/GenBank/DDBJ whole genome shotgun (WGS) entry which is preliminary data.</text>
</comment>
<proteinExistence type="predicted"/>
<gene>
    <name evidence="1" type="ORF">OFUS_LOCUS23886</name>
</gene>
<dbReference type="Gene3D" id="3.40.33.10">
    <property type="entry name" value="CAP"/>
    <property type="match status" value="1"/>
</dbReference>
<dbReference type="SMART" id="SM00198">
    <property type="entry name" value="SCP"/>
    <property type="match status" value="1"/>
</dbReference>
<dbReference type="Pfam" id="PF00188">
    <property type="entry name" value="CAP"/>
    <property type="match status" value="1"/>
</dbReference>
<dbReference type="InterPro" id="IPR014044">
    <property type="entry name" value="CAP_dom"/>
</dbReference>
<dbReference type="GO" id="GO:0005576">
    <property type="term" value="C:extracellular region"/>
    <property type="evidence" value="ECO:0007669"/>
    <property type="project" value="InterPro"/>
</dbReference>